<evidence type="ECO:0000256" key="2">
    <source>
        <dbReference type="ARBA" id="ARBA00022630"/>
    </source>
</evidence>
<feature type="domain" description="Cyclic nucleotide-binding" evidence="4">
    <location>
        <begin position="31"/>
        <end position="134"/>
    </location>
</feature>
<dbReference type="InterPro" id="IPR050097">
    <property type="entry name" value="Ferredoxin-NADP_redctase_2"/>
</dbReference>
<name>A0A286DEG5_9GAMM</name>
<dbReference type="InterPro" id="IPR036188">
    <property type="entry name" value="FAD/NAD-bd_sf"/>
</dbReference>
<dbReference type="CDD" id="cd00038">
    <property type="entry name" value="CAP_ED"/>
    <property type="match status" value="1"/>
</dbReference>
<dbReference type="Proteomes" id="UP000219374">
    <property type="component" value="Unassembled WGS sequence"/>
</dbReference>
<gene>
    <name evidence="5" type="ORF">SAMN06296416_111122</name>
</gene>
<dbReference type="SUPFAM" id="SSF51905">
    <property type="entry name" value="FAD/NAD(P)-binding domain"/>
    <property type="match status" value="1"/>
</dbReference>
<dbReference type="PRINTS" id="PR00368">
    <property type="entry name" value="FADPNR"/>
</dbReference>
<keyword evidence="6" id="KW-1185">Reference proteome</keyword>
<keyword evidence="2" id="KW-0285">Flavoprotein</keyword>
<dbReference type="GO" id="GO:0016491">
    <property type="term" value="F:oxidoreductase activity"/>
    <property type="evidence" value="ECO:0007669"/>
    <property type="project" value="UniProtKB-KW"/>
</dbReference>
<comment type="subcellular location">
    <subcellularLocation>
        <location evidence="1">Cytoplasm</location>
    </subcellularLocation>
</comment>
<organism evidence="5 6">
    <name type="scientific">Pseudoxanthomonas wuyuanensis</name>
    <dbReference type="NCBI Taxonomy" id="1073196"/>
    <lineage>
        <taxon>Bacteria</taxon>
        <taxon>Pseudomonadati</taxon>
        <taxon>Pseudomonadota</taxon>
        <taxon>Gammaproteobacteria</taxon>
        <taxon>Lysobacterales</taxon>
        <taxon>Lysobacteraceae</taxon>
        <taxon>Pseudoxanthomonas</taxon>
    </lineage>
</organism>
<dbReference type="PANTHER" id="PTHR48105">
    <property type="entry name" value="THIOREDOXIN REDUCTASE 1-RELATED-RELATED"/>
    <property type="match status" value="1"/>
</dbReference>
<evidence type="ECO:0000259" key="4">
    <source>
        <dbReference type="PROSITE" id="PS50042"/>
    </source>
</evidence>
<dbReference type="GO" id="GO:0005737">
    <property type="term" value="C:cytoplasm"/>
    <property type="evidence" value="ECO:0007669"/>
    <property type="project" value="UniProtKB-SubCell"/>
</dbReference>
<reference evidence="5 6" key="1">
    <citation type="submission" date="2017-09" db="EMBL/GenBank/DDBJ databases">
        <authorList>
            <person name="Ehlers B."/>
            <person name="Leendertz F.H."/>
        </authorList>
    </citation>
    <scope>NUCLEOTIDE SEQUENCE [LARGE SCALE GENOMIC DNA]</scope>
    <source>
        <strain evidence="5 6">CGMCC 1.10978</strain>
    </source>
</reference>
<proteinExistence type="predicted"/>
<keyword evidence="3" id="KW-0560">Oxidoreductase</keyword>
<protein>
    <submittedName>
        <fullName evidence="5">Cyclic nucleotide-regulated FAD-dependent pyridine nucleotide-disulphide oxidoreductase</fullName>
    </submittedName>
</protein>
<dbReference type="AlphaFoldDB" id="A0A286DEG5"/>
<dbReference type="SUPFAM" id="SSF51206">
    <property type="entry name" value="cAMP-binding domain-like"/>
    <property type="match status" value="1"/>
</dbReference>
<dbReference type="Pfam" id="PF00027">
    <property type="entry name" value="cNMP_binding"/>
    <property type="match status" value="1"/>
</dbReference>
<dbReference type="Gene3D" id="3.50.50.60">
    <property type="entry name" value="FAD/NAD(P)-binding domain"/>
    <property type="match status" value="2"/>
</dbReference>
<dbReference type="InterPro" id="IPR014710">
    <property type="entry name" value="RmlC-like_jellyroll"/>
</dbReference>
<evidence type="ECO:0000313" key="6">
    <source>
        <dbReference type="Proteomes" id="UP000219374"/>
    </source>
</evidence>
<dbReference type="EMBL" id="OCND01000011">
    <property type="protein sequence ID" value="SOD57015.1"/>
    <property type="molecule type" value="Genomic_DNA"/>
</dbReference>
<dbReference type="OrthoDB" id="109585at2"/>
<evidence type="ECO:0000313" key="5">
    <source>
        <dbReference type="EMBL" id="SOD57015.1"/>
    </source>
</evidence>
<dbReference type="Gene3D" id="2.60.120.10">
    <property type="entry name" value="Jelly Rolls"/>
    <property type="match status" value="1"/>
</dbReference>
<dbReference type="InterPro" id="IPR018490">
    <property type="entry name" value="cNMP-bd_dom_sf"/>
</dbReference>
<sequence length="563" mass="59078">MSLVDTRRHQMFPVLEPAQVEMARRFASGPPRRFAPHQDIFAVGEHGAPVWLVLEGLIAVVRRDGLGNEKPITLHHAGQFSGEVSQLAGRASLAAGRAGPDGCVAVPFDAAHLRSLMISSAEVGEIVMRALILRRVGLIEGDTAGSVLVGQRGEARLTRLQGFLTRNGYPNTFLDAAEDAEGRALVERLGIHADELPLMVCPNGTVLKRPSDVEAAHCLGMTPDLDPDKLYDVAIIGAGPAGLAAAVYAASEGLSVLVLDQRAIGGQAGASARIENYLGFPTGISGQALAGRAYNQALKFGAELALPLEVTRLQCDGGPGQPLHLHLACDAVLQARTVVIASGARYRRPPIEQLALFEGAGISYWASPVEARLCEGEEVALIGGGNSAGQAVVFLAPKVKHLHLIIRGSGLEASMSRYLIDRIAALPNVELHTGTEIVALEGDAEHGLQAAVFRGRADGSTHRCALRHVFLFIGADPNTGWVQGCVQLDAAGFVVTGADVGEQTLALGLQTDRPGVFAIGDVRAGSVKRVAAAVGEGAAVVAQIHQYLAHHNRVDIAAEQVGV</sequence>
<dbReference type="InterPro" id="IPR000595">
    <property type="entry name" value="cNMP-bd_dom"/>
</dbReference>
<dbReference type="PRINTS" id="PR00469">
    <property type="entry name" value="PNDRDTASEII"/>
</dbReference>
<dbReference type="PROSITE" id="PS50042">
    <property type="entry name" value="CNMP_BINDING_3"/>
    <property type="match status" value="1"/>
</dbReference>
<evidence type="ECO:0000256" key="3">
    <source>
        <dbReference type="ARBA" id="ARBA00023002"/>
    </source>
</evidence>
<dbReference type="Pfam" id="PF07992">
    <property type="entry name" value="Pyr_redox_2"/>
    <property type="match status" value="1"/>
</dbReference>
<dbReference type="RefSeq" id="WP_097123389.1">
    <property type="nucleotide sequence ID" value="NZ_OCND01000011.1"/>
</dbReference>
<evidence type="ECO:0000256" key="1">
    <source>
        <dbReference type="ARBA" id="ARBA00004496"/>
    </source>
</evidence>
<accession>A0A286DEG5</accession>
<dbReference type="InterPro" id="IPR023753">
    <property type="entry name" value="FAD/NAD-binding_dom"/>
</dbReference>